<dbReference type="PANTHER" id="PTHR33164">
    <property type="entry name" value="TRANSCRIPTIONAL REGULATOR, MARR FAMILY"/>
    <property type="match status" value="1"/>
</dbReference>
<dbReference type="RefSeq" id="WP_122191335.1">
    <property type="nucleotide sequence ID" value="NZ_RFFH01000019.1"/>
</dbReference>
<reference evidence="2 3" key="1">
    <citation type="submission" date="2018-10" db="EMBL/GenBank/DDBJ databases">
        <title>Isolation from cow dung.</title>
        <authorList>
            <person name="Ling L."/>
        </authorList>
    </citation>
    <scope>NUCLEOTIDE SEQUENCE [LARGE SCALE GENOMIC DNA]</scope>
    <source>
        <strain evidence="2 3">NEAU-LL90</strain>
    </source>
</reference>
<dbReference type="InterPro" id="IPR036390">
    <property type="entry name" value="WH_DNA-bd_sf"/>
</dbReference>
<evidence type="ECO:0000313" key="2">
    <source>
        <dbReference type="EMBL" id="RMI28684.1"/>
    </source>
</evidence>
<feature type="domain" description="HTH marR-type" evidence="1">
    <location>
        <begin position="1"/>
        <end position="141"/>
    </location>
</feature>
<dbReference type="Pfam" id="PF01047">
    <property type="entry name" value="MarR"/>
    <property type="match status" value="1"/>
</dbReference>
<comment type="caution">
    <text evidence="2">The sequence shown here is derived from an EMBL/GenBank/DDBJ whole genome shotgun (WGS) entry which is preliminary data.</text>
</comment>
<accession>A0A3M2KUP3</accession>
<dbReference type="InterPro" id="IPR011991">
    <property type="entry name" value="ArsR-like_HTH"/>
</dbReference>
<gene>
    <name evidence="2" type="ORF">EBN03_28990</name>
</gene>
<dbReference type="Gene3D" id="1.10.10.10">
    <property type="entry name" value="Winged helix-like DNA-binding domain superfamily/Winged helix DNA-binding domain"/>
    <property type="match status" value="1"/>
</dbReference>
<dbReference type="GO" id="GO:0006950">
    <property type="term" value="P:response to stress"/>
    <property type="evidence" value="ECO:0007669"/>
    <property type="project" value="TreeGrafter"/>
</dbReference>
<dbReference type="SMART" id="SM00347">
    <property type="entry name" value="HTH_MARR"/>
    <property type="match status" value="1"/>
</dbReference>
<evidence type="ECO:0000259" key="1">
    <source>
        <dbReference type="PROSITE" id="PS50995"/>
    </source>
</evidence>
<dbReference type="GO" id="GO:0003700">
    <property type="term" value="F:DNA-binding transcription factor activity"/>
    <property type="evidence" value="ECO:0007669"/>
    <property type="project" value="InterPro"/>
</dbReference>
<organism evidence="2 3">
    <name type="scientific">Nocardia stercoris</name>
    <dbReference type="NCBI Taxonomy" id="2483361"/>
    <lineage>
        <taxon>Bacteria</taxon>
        <taxon>Bacillati</taxon>
        <taxon>Actinomycetota</taxon>
        <taxon>Actinomycetes</taxon>
        <taxon>Mycobacteriales</taxon>
        <taxon>Nocardiaceae</taxon>
        <taxon>Nocardia</taxon>
    </lineage>
</organism>
<dbReference type="PROSITE" id="PS50995">
    <property type="entry name" value="HTH_MARR_2"/>
    <property type="match status" value="1"/>
</dbReference>
<evidence type="ECO:0000313" key="3">
    <source>
        <dbReference type="Proteomes" id="UP000279275"/>
    </source>
</evidence>
<proteinExistence type="predicted"/>
<dbReference type="EMBL" id="RFFH01000019">
    <property type="protein sequence ID" value="RMI28684.1"/>
    <property type="molecule type" value="Genomic_DNA"/>
</dbReference>
<dbReference type="OrthoDB" id="8635520at2"/>
<dbReference type="PRINTS" id="PR00598">
    <property type="entry name" value="HTHMARR"/>
</dbReference>
<dbReference type="InterPro" id="IPR036388">
    <property type="entry name" value="WH-like_DNA-bd_sf"/>
</dbReference>
<dbReference type="PANTHER" id="PTHR33164:SF106">
    <property type="entry name" value="TRANSCRIPTIONAL REGULATORY PROTEIN"/>
    <property type="match status" value="1"/>
</dbReference>
<keyword evidence="3" id="KW-1185">Reference proteome</keyword>
<dbReference type="Proteomes" id="UP000279275">
    <property type="component" value="Unassembled WGS sequence"/>
</dbReference>
<dbReference type="CDD" id="cd00090">
    <property type="entry name" value="HTH_ARSR"/>
    <property type="match status" value="1"/>
</dbReference>
<dbReference type="AlphaFoldDB" id="A0A3M2KUP3"/>
<sequence>MSTRKADLIDAALAGTGRTVERGMRMNQSAAARLGINATDMQVLQLLQSGERTSGELAKLIGLTTASMTGLIDRLENAGFVTRVRHPTDRRRVLIHLNDARARADIAPLYGPLLGTWRRALSAYTVEELMVITDFLARIEEGFDKELGPQAD</sequence>
<protein>
    <submittedName>
        <fullName evidence="2">MarR family transcriptional regulator</fullName>
    </submittedName>
</protein>
<dbReference type="InterPro" id="IPR039422">
    <property type="entry name" value="MarR/SlyA-like"/>
</dbReference>
<name>A0A3M2KUP3_9NOCA</name>
<dbReference type="SUPFAM" id="SSF46785">
    <property type="entry name" value="Winged helix' DNA-binding domain"/>
    <property type="match status" value="1"/>
</dbReference>
<dbReference type="InterPro" id="IPR000835">
    <property type="entry name" value="HTH_MarR-typ"/>
</dbReference>